<evidence type="ECO:0000313" key="3">
    <source>
        <dbReference type="EMBL" id="MBM0103739.1"/>
    </source>
</evidence>
<comment type="caution">
    <text evidence="3">The sequence shown here is derived from an EMBL/GenBank/DDBJ whole genome shotgun (WGS) entry which is preliminary data.</text>
</comment>
<keyword evidence="1" id="KW-0732">Signal</keyword>
<feature type="chain" id="PRO_5047367783" evidence="1">
    <location>
        <begin position="25"/>
        <end position="167"/>
    </location>
</feature>
<dbReference type="InterPro" id="IPR016097">
    <property type="entry name" value="DUF695"/>
</dbReference>
<feature type="domain" description="DUF695" evidence="2">
    <location>
        <begin position="30"/>
        <end position="157"/>
    </location>
</feature>
<feature type="signal peptide" evidence="1">
    <location>
        <begin position="1"/>
        <end position="24"/>
    </location>
</feature>
<dbReference type="Proteomes" id="UP000661077">
    <property type="component" value="Unassembled WGS sequence"/>
</dbReference>
<keyword evidence="4" id="KW-1185">Reference proteome</keyword>
<evidence type="ECO:0000313" key="4">
    <source>
        <dbReference type="Proteomes" id="UP000661077"/>
    </source>
</evidence>
<dbReference type="RefSeq" id="WP_203165698.1">
    <property type="nucleotide sequence ID" value="NZ_JAEVLS010000001.1"/>
</dbReference>
<dbReference type="Pfam" id="PF05117">
    <property type="entry name" value="DUF695"/>
    <property type="match status" value="1"/>
</dbReference>
<accession>A0ABS1WS03</accession>
<evidence type="ECO:0000256" key="1">
    <source>
        <dbReference type="SAM" id="SignalP"/>
    </source>
</evidence>
<evidence type="ECO:0000259" key="2">
    <source>
        <dbReference type="Pfam" id="PF05117"/>
    </source>
</evidence>
<proteinExistence type="predicted"/>
<dbReference type="EMBL" id="JAEVLS010000001">
    <property type="protein sequence ID" value="MBM0103739.1"/>
    <property type="molecule type" value="Genomic_DNA"/>
</dbReference>
<reference evidence="3 4" key="1">
    <citation type="journal article" date="2021" name="Int. J. Syst. Evol. Microbiol.">
        <title>Steroidobacter gossypii sp. nov., isolated from soil of cotton cropping field.</title>
        <authorList>
            <person name="Huang R."/>
            <person name="Yang S."/>
            <person name="Zhen C."/>
            <person name="Liu W."/>
        </authorList>
    </citation>
    <scope>NUCLEOTIDE SEQUENCE [LARGE SCALE GENOMIC DNA]</scope>
    <source>
        <strain evidence="3 4">S1-65</strain>
    </source>
</reference>
<sequence>MDISRITAKLMVVASLLVATAAAAVEEPNWIVAEGRESGNRVIFKFLGEMPEPEARAKMGVLTVIAWKYDGAANEGLPPATDRERMNTLEDTLDLIDADILKPAFSRTGNNLKELAYYIGDRERFLASLNRVLRGHDRYPIEISFYEDPQWRELEQFIDSVSHAEAP</sequence>
<name>A0ABS1WS03_9GAMM</name>
<protein>
    <submittedName>
        <fullName evidence="3">DUF695 domain-containing protein</fullName>
    </submittedName>
</protein>
<organism evidence="3 4">
    <name type="scientific">Steroidobacter gossypii</name>
    <dbReference type="NCBI Taxonomy" id="2805490"/>
    <lineage>
        <taxon>Bacteria</taxon>
        <taxon>Pseudomonadati</taxon>
        <taxon>Pseudomonadota</taxon>
        <taxon>Gammaproteobacteria</taxon>
        <taxon>Steroidobacterales</taxon>
        <taxon>Steroidobacteraceae</taxon>
        <taxon>Steroidobacter</taxon>
    </lineage>
</organism>
<gene>
    <name evidence="3" type="ORF">JM946_03240</name>
</gene>